<evidence type="ECO:0000313" key="8">
    <source>
        <dbReference type="EnsemblPlants" id="TraesCS4A02G450600.1"/>
    </source>
</evidence>
<keyword evidence="5" id="KW-0611">Plant defense</keyword>
<dbReference type="GO" id="GO:0006952">
    <property type="term" value="P:defense response"/>
    <property type="evidence" value="ECO:0007669"/>
    <property type="project" value="UniProtKB-KW"/>
</dbReference>
<dbReference type="PANTHER" id="PTHR19338">
    <property type="entry name" value="TRANSLOCASE OF INNER MITOCHONDRIAL MEMBRANE 13 HOMOLOG"/>
    <property type="match status" value="1"/>
</dbReference>
<dbReference type="InterPro" id="IPR038005">
    <property type="entry name" value="RX-like_CC"/>
</dbReference>
<dbReference type="OMA" id="NIRPRAC"/>
<dbReference type="SMR" id="A0A3B6I2N3"/>
<feature type="domain" description="Disease resistance N-terminal" evidence="7">
    <location>
        <begin position="11"/>
        <end position="101"/>
    </location>
</feature>
<sequence length="300" mass="33384">MDLVVSASTSALRAVLPKLAKLLGDEYKLQTGVKDGIRYLHGELGSMQAALEKVAEVPAEQLDPLVKLWARNLRDVSYDIQDTVDSYIVRVDAGSESGSSSSMTCCVNIRPRACKARRDIATDIQRIRKEVEALSSRRERYKVDSVAVQVPALSDPRLLALYQDKEELVGIDRSSKRIMEFLSMGSGGEGTSGQKLKLVSIVGPGGMGKTTLANAAYQNLQGKFDCAAFVSVSLRPNMKNILSSILRQVTSRIKEGPEDKDRSLLRLESQKHYGNTETWSEKELIDKIRHVLEKRRFFHE</sequence>
<evidence type="ECO:0000256" key="2">
    <source>
        <dbReference type="ARBA" id="ARBA00022614"/>
    </source>
</evidence>
<dbReference type="InterPro" id="IPR041118">
    <property type="entry name" value="Rx_N"/>
</dbReference>
<dbReference type="Gramene" id="TraesCS4A03G1127500.1">
    <property type="protein sequence ID" value="TraesCS4A03G1127500.1.CDS"/>
    <property type="gene ID" value="TraesCS4A03G1127500"/>
</dbReference>
<proteinExistence type="inferred from homology"/>
<dbReference type="PANTHER" id="PTHR19338:SF16">
    <property type="entry name" value="AAA+ ATPASE DOMAIN-CONTAINING PROTEIN"/>
    <property type="match status" value="1"/>
</dbReference>
<keyword evidence="3" id="KW-0677">Repeat</keyword>
<keyword evidence="4" id="KW-0547">Nucleotide-binding</keyword>
<dbReference type="Gramene" id="TraesCS4A02G450600.1">
    <property type="protein sequence ID" value="TraesCS4A02G450600.1"/>
    <property type="gene ID" value="TraesCS4A02G450600"/>
</dbReference>
<evidence type="ECO:0000259" key="7">
    <source>
        <dbReference type="Pfam" id="PF18052"/>
    </source>
</evidence>
<feature type="domain" description="NB-ARC" evidence="6">
    <location>
        <begin position="194"/>
        <end position="297"/>
    </location>
</feature>
<dbReference type="GO" id="GO:0043531">
    <property type="term" value="F:ADP binding"/>
    <property type="evidence" value="ECO:0007669"/>
    <property type="project" value="InterPro"/>
</dbReference>
<dbReference type="Pfam" id="PF00931">
    <property type="entry name" value="NB-ARC"/>
    <property type="match status" value="1"/>
</dbReference>
<dbReference type="InterPro" id="IPR027417">
    <property type="entry name" value="P-loop_NTPase"/>
</dbReference>
<dbReference type="Pfam" id="PF18052">
    <property type="entry name" value="Rx_N"/>
    <property type="match status" value="1"/>
</dbReference>
<keyword evidence="9" id="KW-1185">Reference proteome</keyword>
<dbReference type="Gene3D" id="3.40.50.300">
    <property type="entry name" value="P-loop containing nucleotide triphosphate hydrolases"/>
    <property type="match status" value="1"/>
</dbReference>
<reference evidence="8" key="1">
    <citation type="submission" date="2018-08" db="EMBL/GenBank/DDBJ databases">
        <authorList>
            <person name="Rossello M."/>
        </authorList>
    </citation>
    <scope>NUCLEOTIDE SEQUENCE [LARGE SCALE GENOMIC DNA]</scope>
    <source>
        <strain evidence="8">cv. Chinese Spring</strain>
    </source>
</reference>
<comment type="similarity">
    <text evidence="1">Belongs to the disease resistance NB-LRR family.</text>
</comment>
<evidence type="ECO:0000256" key="1">
    <source>
        <dbReference type="ARBA" id="ARBA00008894"/>
    </source>
</evidence>
<evidence type="ECO:0000256" key="5">
    <source>
        <dbReference type="ARBA" id="ARBA00022821"/>
    </source>
</evidence>
<dbReference type="EnsemblPlants" id="TraesCS4A02G450600.1">
    <property type="protein sequence ID" value="TraesCS4A02G450600.1"/>
    <property type="gene ID" value="TraesCS4A02G450600"/>
</dbReference>
<dbReference type="Gene3D" id="1.20.5.4130">
    <property type="match status" value="1"/>
</dbReference>
<dbReference type="OrthoDB" id="1080899at2759"/>
<dbReference type="SUPFAM" id="SSF52540">
    <property type="entry name" value="P-loop containing nucleoside triphosphate hydrolases"/>
    <property type="match status" value="1"/>
</dbReference>
<evidence type="ECO:0000259" key="6">
    <source>
        <dbReference type="Pfam" id="PF00931"/>
    </source>
</evidence>
<dbReference type="CDD" id="cd14798">
    <property type="entry name" value="RX-CC_like"/>
    <property type="match status" value="1"/>
</dbReference>
<organism evidence="8">
    <name type="scientific">Triticum aestivum</name>
    <name type="common">Wheat</name>
    <dbReference type="NCBI Taxonomy" id="4565"/>
    <lineage>
        <taxon>Eukaryota</taxon>
        <taxon>Viridiplantae</taxon>
        <taxon>Streptophyta</taxon>
        <taxon>Embryophyta</taxon>
        <taxon>Tracheophyta</taxon>
        <taxon>Spermatophyta</taxon>
        <taxon>Magnoliopsida</taxon>
        <taxon>Liliopsida</taxon>
        <taxon>Poales</taxon>
        <taxon>Poaceae</taxon>
        <taxon>BOP clade</taxon>
        <taxon>Pooideae</taxon>
        <taxon>Triticodae</taxon>
        <taxon>Triticeae</taxon>
        <taxon>Triticinae</taxon>
        <taxon>Triticum</taxon>
    </lineage>
</organism>
<keyword evidence="2" id="KW-0433">Leucine-rich repeat</keyword>
<dbReference type="InterPro" id="IPR002182">
    <property type="entry name" value="NB-ARC"/>
</dbReference>
<reference evidence="8" key="2">
    <citation type="submission" date="2018-10" db="UniProtKB">
        <authorList>
            <consortium name="EnsemblPlants"/>
        </authorList>
    </citation>
    <scope>IDENTIFICATION</scope>
</reference>
<protein>
    <submittedName>
        <fullName evidence="8">Uncharacterized protein</fullName>
    </submittedName>
</protein>
<evidence type="ECO:0000313" key="9">
    <source>
        <dbReference type="Proteomes" id="UP000019116"/>
    </source>
</evidence>
<dbReference type="AlphaFoldDB" id="A0A3B6I2N3"/>
<evidence type="ECO:0000256" key="3">
    <source>
        <dbReference type="ARBA" id="ARBA00022737"/>
    </source>
</evidence>
<evidence type="ECO:0000256" key="4">
    <source>
        <dbReference type="ARBA" id="ARBA00022741"/>
    </source>
</evidence>
<accession>A0A3B6I2N3</accession>
<name>A0A3B6I2N3_WHEAT</name>
<dbReference type="Proteomes" id="UP000019116">
    <property type="component" value="Chromosome 4A"/>
</dbReference>